<dbReference type="Proteomes" id="UP000799444">
    <property type="component" value="Unassembled WGS sequence"/>
</dbReference>
<dbReference type="EMBL" id="ML996299">
    <property type="protein sequence ID" value="KAF2728026.1"/>
    <property type="molecule type" value="Genomic_DNA"/>
</dbReference>
<comment type="cofactor">
    <cofactor evidence="1 7">
        <name>Zn(2+)</name>
        <dbReference type="ChEBI" id="CHEBI:29105"/>
    </cofactor>
</comment>
<accession>A0A9P4UWK8</accession>
<reference evidence="9" key="1">
    <citation type="journal article" date="2020" name="Stud. Mycol.">
        <title>101 Dothideomycetes genomes: a test case for predicting lifestyles and emergence of pathogens.</title>
        <authorList>
            <person name="Haridas S."/>
            <person name="Albert R."/>
            <person name="Binder M."/>
            <person name="Bloem J."/>
            <person name="Labutti K."/>
            <person name="Salamov A."/>
            <person name="Andreopoulos B."/>
            <person name="Baker S."/>
            <person name="Barry K."/>
            <person name="Bills G."/>
            <person name="Bluhm B."/>
            <person name="Cannon C."/>
            <person name="Castanera R."/>
            <person name="Culley D."/>
            <person name="Daum C."/>
            <person name="Ezra D."/>
            <person name="Gonzalez J."/>
            <person name="Henrissat B."/>
            <person name="Kuo A."/>
            <person name="Liang C."/>
            <person name="Lipzen A."/>
            <person name="Lutzoni F."/>
            <person name="Magnuson J."/>
            <person name="Mondo S."/>
            <person name="Nolan M."/>
            <person name="Ohm R."/>
            <person name="Pangilinan J."/>
            <person name="Park H.-J."/>
            <person name="Ramirez L."/>
            <person name="Alfaro M."/>
            <person name="Sun H."/>
            <person name="Tritt A."/>
            <person name="Yoshinaga Y."/>
            <person name="Zwiers L.-H."/>
            <person name="Turgeon B."/>
            <person name="Goodwin S."/>
            <person name="Spatafora J."/>
            <person name="Crous P."/>
            <person name="Grigoriev I."/>
        </authorList>
    </citation>
    <scope>NUCLEOTIDE SEQUENCE</scope>
    <source>
        <strain evidence="9">CBS 125425</strain>
    </source>
</reference>
<evidence type="ECO:0000256" key="7">
    <source>
        <dbReference type="RuleBase" id="RU361277"/>
    </source>
</evidence>
<protein>
    <submittedName>
        <fullName evidence="9">Alcohol dehydrogenase</fullName>
    </submittedName>
</protein>
<feature type="domain" description="Enoyl reductase (ER)" evidence="8">
    <location>
        <begin position="16"/>
        <end position="337"/>
    </location>
</feature>
<dbReference type="PROSITE" id="PS00059">
    <property type="entry name" value="ADH_ZINC"/>
    <property type="match status" value="1"/>
</dbReference>
<dbReference type="InterPro" id="IPR020843">
    <property type="entry name" value="ER"/>
</dbReference>
<dbReference type="GO" id="GO:0008270">
    <property type="term" value="F:zinc ion binding"/>
    <property type="evidence" value="ECO:0007669"/>
    <property type="project" value="InterPro"/>
</dbReference>
<dbReference type="InterPro" id="IPR036291">
    <property type="entry name" value="NAD(P)-bd_dom_sf"/>
</dbReference>
<evidence type="ECO:0000256" key="3">
    <source>
        <dbReference type="ARBA" id="ARBA00022723"/>
    </source>
</evidence>
<evidence type="ECO:0000259" key="8">
    <source>
        <dbReference type="SMART" id="SM00829"/>
    </source>
</evidence>
<dbReference type="PANTHER" id="PTHR42940">
    <property type="entry name" value="ALCOHOL DEHYDROGENASE 1-RELATED"/>
    <property type="match status" value="1"/>
</dbReference>
<keyword evidence="4 7" id="KW-0862">Zinc</keyword>
<comment type="caution">
    <text evidence="9">The sequence shown here is derived from an EMBL/GenBank/DDBJ whole genome shotgun (WGS) entry which is preliminary data.</text>
</comment>
<dbReference type="SMART" id="SM00829">
    <property type="entry name" value="PKS_ER"/>
    <property type="match status" value="1"/>
</dbReference>
<dbReference type="GO" id="GO:0004022">
    <property type="term" value="F:alcohol dehydrogenase (NAD+) activity"/>
    <property type="evidence" value="ECO:0007669"/>
    <property type="project" value="TreeGrafter"/>
</dbReference>
<gene>
    <name evidence="9" type="ORF">EJ04DRAFT_504746</name>
</gene>
<dbReference type="Pfam" id="PF08240">
    <property type="entry name" value="ADH_N"/>
    <property type="match status" value="1"/>
</dbReference>
<dbReference type="AlphaFoldDB" id="A0A9P4UWK8"/>
<evidence type="ECO:0000256" key="1">
    <source>
        <dbReference type="ARBA" id="ARBA00001947"/>
    </source>
</evidence>
<evidence type="ECO:0000256" key="5">
    <source>
        <dbReference type="ARBA" id="ARBA00023002"/>
    </source>
</evidence>
<evidence type="ECO:0000313" key="9">
    <source>
        <dbReference type="EMBL" id="KAF2728026.1"/>
    </source>
</evidence>
<keyword evidence="3 7" id="KW-0479">Metal-binding</keyword>
<dbReference type="SUPFAM" id="SSF51735">
    <property type="entry name" value="NAD(P)-binding Rossmann-fold domains"/>
    <property type="match status" value="1"/>
</dbReference>
<dbReference type="FunFam" id="3.40.50.720:FF:000039">
    <property type="entry name" value="Alcohol dehydrogenase AdhP"/>
    <property type="match status" value="1"/>
</dbReference>
<dbReference type="InterPro" id="IPR011032">
    <property type="entry name" value="GroES-like_sf"/>
</dbReference>
<proteinExistence type="inferred from homology"/>
<dbReference type="Pfam" id="PF00107">
    <property type="entry name" value="ADH_zinc_N"/>
    <property type="match status" value="1"/>
</dbReference>
<dbReference type="CDD" id="cd08296">
    <property type="entry name" value="CAD_like"/>
    <property type="match status" value="1"/>
</dbReference>
<evidence type="ECO:0000256" key="4">
    <source>
        <dbReference type="ARBA" id="ARBA00022833"/>
    </source>
</evidence>
<organism evidence="9 10">
    <name type="scientific">Polyplosphaeria fusca</name>
    <dbReference type="NCBI Taxonomy" id="682080"/>
    <lineage>
        <taxon>Eukaryota</taxon>
        <taxon>Fungi</taxon>
        <taxon>Dikarya</taxon>
        <taxon>Ascomycota</taxon>
        <taxon>Pezizomycotina</taxon>
        <taxon>Dothideomycetes</taxon>
        <taxon>Pleosporomycetidae</taxon>
        <taxon>Pleosporales</taxon>
        <taxon>Tetraplosphaeriaceae</taxon>
        <taxon>Polyplosphaeria</taxon>
    </lineage>
</organism>
<dbReference type="InterPro" id="IPR013149">
    <property type="entry name" value="ADH-like_C"/>
</dbReference>
<comment type="similarity">
    <text evidence="2 7">Belongs to the zinc-containing alcohol dehydrogenase family.</text>
</comment>
<dbReference type="InterPro" id="IPR002328">
    <property type="entry name" value="ADH_Zn_CS"/>
</dbReference>
<dbReference type="OrthoDB" id="1560166at2759"/>
<dbReference type="InterPro" id="IPR013154">
    <property type="entry name" value="ADH-like_N"/>
</dbReference>
<evidence type="ECO:0000313" key="10">
    <source>
        <dbReference type="Proteomes" id="UP000799444"/>
    </source>
</evidence>
<sequence length="340" mass="36347">MTSSIPKTCTAIVLEEANAPWKFKEVTVPEPQEGEILIKTEACGVCHSDVFLQEGRWGTFPRIPGHEVIGSVVAVGPGVKKWKVGDRAGGPWHGGHDMTCGNCDRGLYQMCENELINGITRDGGYSEYCTLRTEAAVRIPEGVDAAEYAPLLCAGVTVFNGLRQMKKGPGSVVAIQGLGGLGHLAVQYAANMGFRTVVLSTSAAKKDFAHELGATDYIDSSQKDAAKALQEMGGADMIAITAPNPKIMGPLVAGLAPTGTLLILAPVGEVPIDTTSLILKCLSVRGWNSGHALDSEDTIRFSQVKGVKCMIERFPFAQAEEAIKKMQENKVRFRGVLVFD</sequence>
<dbReference type="PANTHER" id="PTHR42940:SF7">
    <property type="entry name" value="ALCOHOL DEHYDROGENASE-LIKE N-TERMINAL DOMAIN-CONTAINING PROTEIN"/>
    <property type="match status" value="1"/>
</dbReference>
<evidence type="ECO:0000256" key="6">
    <source>
        <dbReference type="ARBA" id="ARBA00023027"/>
    </source>
</evidence>
<dbReference type="GO" id="GO:0005737">
    <property type="term" value="C:cytoplasm"/>
    <property type="evidence" value="ECO:0007669"/>
    <property type="project" value="TreeGrafter"/>
</dbReference>
<keyword evidence="10" id="KW-1185">Reference proteome</keyword>
<dbReference type="SUPFAM" id="SSF50129">
    <property type="entry name" value="GroES-like"/>
    <property type="match status" value="1"/>
</dbReference>
<dbReference type="Gene3D" id="3.40.50.720">
    <property type="entry name" value="NAD(P)-binding Rossmann-like Domain"/>
    <property type="match status" value="1"/>
</dbReference>
<evidence type="ECO:0000256" key="2">
    <source>
        <dbReference type="ARBA" id="ARBA00008072"/>
    </source>
</evidence>
<name>A0A9P4UWK8_9PLEO</name>
<keyword evidence="6" id="KW-0520">NAD</keyword>
<keyword evidence="5" id="KW-0560">Oxidoreductase</keyword>
<dbReference type="Gene3D" id="3.90.180.10">
    <property type="entry name" value="Medium-chain alcohol dehydrogenases, catalytic domain"/>
    <property type="match status" value="1"/>
</dbReference>